<feature type="compositionally biased region" description="Polar residues" evidence="1">
    <location>
        <begin position="510"/>
        <end position="526"/>
    </location>
</feature>
<feature type="compositionally biased region" description="Polar residues" evidence="1">
    <location>
        <begin position="853"/>
        <end position="862"/>
    </location>
</feature>
<feature type="region of interest" description="Disordered" evidence="1">
    <location>
        <begin position="563"/>
        <end position="895"/>
    </location>
</feature>
<feature type="compositionally biased region" description="Basic and acidic residues" evidence="1">
    <location>
        <begin position="925"/>
        <end position="935"/>
    </location>
</feature>
<organism evidence="2 3">
    <name type="scientific">Fusarium floridanum</name>
    <dbReference type="NCBI Taxonomy" id="1325733"/>
    <lineage>
        <taxon>Eukaryota</taxon>
        <taxon>Fungi</taxon>
        <taxon>Dikarya</taxon>
        <taxon>Ascomycota</taxon>
        <taxon>Pezizomycotina</taxon>
        <taxon>Sordariomycetes</taxon>
        <taxon>Hypocreomycetidae</taxon>
        <taxon>Hypocreales</taxon>
        <taxon>Nectriaceae</taxon>
        <taxon>Fusarium</taxon>
        <taxon>Fusarium solani species complex</taxon>
    </lineage>
</organism>
<feature type="compositionally biased region" description="Basic and acidic residues" evidence="1">
    <location>
        <begin position="585"/>
        <end position="647"/>
    </location>
</feature>
<gene>
    <name evidence="2" type="ORF">CEP51_003417</name>
</gene>
<evidence type="ECO:0000313" key="3">
    <source>
        <dbReference type="Proteomes" id="UP000287972"/>
    </source>
</evidence>
<dbReference type="EMBL" id="NKCL01000055">
    <property type="protein sequence ID" value="RSL85323.1"/>
    <property type="molecule type" value="Genomic_DNA"/>
</dbReference>
<evidence type="ECO:0000256" key="1">
    <source>
        <dbReference type="SAM" id="MobiDB-lite"/>
    </source>
</evidence>
<proteinExistence type="predicted"/>
<dbReference type="Proteomes" id="UP000287972">
    <property type="component" value="Unassembled WGS sequence"/>
</dbReference>
<feature type="compositionally biased region" description="Pro residues" evidence="1">
    <location>
        <begin position="863"/>
        <end position="877"/>
    </location>
</feature>
<feature type="compositionally biased region" description="Basic and acidic residues" evidence="1">
    <location>
        <begin position="709"/>
        <end position="722"/>
    </location>
</feature>
<protein>
    <submittedName>
        <fullName evidence="2">Uncharacterized protein</fullName>
    </submittedName>
</protein>
<sequence>MDRVRLAENGIFIEDGDEGCELLPPHVESLQDALLDFRRTIPDRFGCTEEEILKFLDEEGINARDDIPDDDHAQIAADLEFCAGIRELTRHLAEADQLHMDEYSEDDWKVQFEELVLDQWVEDAQVCDGDTRQTARRKFYYDSFQQAKDRPWTLFGPNGSEGTQGDLPEPKPAWAAHFPVFVISPAENYQHSGLQHFASSHSIVDNFSQVTLEHLAGHGLQPSATGVTKTGRRGAALSEEYVLFPWLIAEHMKDEYKGDAELCYSQAANAGAAALRMLQNLSGHDMKFPDDTHIPPVVIITTRRDLVRVWIMHSAQSKGTFEMQVIWRGSMTRMVDIFELRAILENCHTWATRVLRPWISRQIGLWKQHCQDDCPRPFDASLRYRAAQSKNSSNRPLRNENAPEEEFGKNENKGVDLRRIIREEHDRLLKQLSKAPVETAPTETKRPTRSIATQTGPDVDKHPLEKSAVRPIASNLTRAFPHRKILDPKPRLTKKIGSVGALPSSDKGETTPTGAQRETHSTQPPISSVDLFKNTKKVFGEKRIFTIKLPDVSSEEILAQKPWLGKKKSSEGGKQTKTALTQESEQAKDKAEKDEVGEDDEKKKVDEVTHDGKSAVEVESKERSDNGRVDDENDDKLGEDKKSKEEEAVSSLTKAIEENGTRPISTTDDKEDLQKDTTEAISIPGKENEKDLGPEPLACSKAHTTAMTENERSGEIAKKESPEEAIEDERTEEVPEKSSDEVIEKGDPEKVAEEEEKANHEEILEEEKPKEPIKISEESTKHGNPKETTEKEDSTESVARDNSNQNARNIKVNLLQLTPEPEPADHSSPSPPEPAERLRWRPVFGQKDDNNKESGQLTIKQNTPPPKDGPVNTPPADTPKTPKGMPSPPTETKPFAVFDPARWTHARFAFGSPGSSKEPLFTFKMKTEGSADDPRISSIPRSQAKDPSTKLFKLPQGDVNDDGPARSENPRPSKLIKGGGVGRGQETGDGVKGSPSFSRPPGSTLVRATRTRPGARLFQFKGAQQDSSV</sequence>
<feature type="region of interest" description="Disordered" evidence="1">
    <location>
        <begin position="387"/>
        <end position="411"/>
    </location>
</feature>
<name>A0A428S6J9_9HYPO</name>
<reference evidence="2 3" key="1">
    <citation type="submission" date="2017-06" db="EMBL/GenBank/DDBJ databases">
        <title>Comparative genomic analysis of Ambrosia Fusariam Clade fungi.</title>
        <authorList>
            <person name="Stajich J.E."/>
            <person name="Carrillo J."/>
            <person name="Kijimoto T."/>
            <person name="Eskalen A."/>
            <person name="O'Donnell K."/>
            <person name="Kasson M."/>
        </authorList>
    </citation>
    <scope>NUCLEOTIDE SEQUENCE [LARGE SCALE GENOMIC DNA]</scope>
    <source>
        <strain evidence="2 3">NRRL62606</strain>
    </source>
</reference>
<keyword evidence="3" id="KW-1185">Reference proteome</keyword>
<feature type="compositionally biased region" description="Polar residues" evidence="1">
    <location>
        <begin position="572"/>
        <end position="584"/>
    </location>
</feature>
<feature type="compositionally biased region" description="Gly residues" evidence="1">
    <location>
        <begin position="977"/>
        <end position="991"/>
    </location>
</feature>
<feature type="region of interest" description="Disordered" evidence="1">
    <location>
        <begin position="488"/>
        <end position="528"/>
    </location>
</feature>
<dbReference type="AlphaFoldDB" id="A0A428S6J9"/>
<feature type="region of interest" description="Disordered" evidence="1">
    <location>
        <begin position="909"/>
        <end position="1029"/>
    </location>
</feature>
<accession>A0A428S6J9</accession>
<comment type="caution">
    <text evidence="2">The sequence shown here is derived from an EMBL/GenBank/DDBJ whole genome shotgun (WGS) entry which is preliminary data.</text>
</comment>
<feature type="region of interest" description="Disordered" evidence="1">
    <location>
        <begin position="433"/>
        <end position="462"/>
    </location>
</feature>
<feature type="compositionally biased region" description="Basic and acidic residues" evidence="1">
    <location>
        <begin position="732"/>
        <end position="794"/>
    </location>
</feature>
<evidence type="ECO:0000313" key="2">
    <source>
        <dbReference type="EMBL" id="RSL85323.1"/>
    </source>
</evidence>